<accession>A0A8D8V1M4</accession>
<evidence type="ECO:0000256" key="2">
    <source>
        <dbReference type="SAM" id="MobiDB-lite"/>
    </source>
</evidence>
<dbReference type="InterPro" id="IPR033332">
    <property type="entry name" value="BTG"/>
</dbReference>
<feature type="compositionally biased region" description="Low complexity" evidence="2">
    <location>
        <begin position="263"/>
        <end position="276"/>
    </location>
</feature>
<dbReference type="PRINTS" id="PR00310">
    <property type="entry name" value="ANTIPRLFBTG1"/>
</dbReference>
<dbReference type="SMART" id="SM00099">
    <property type="entry name" value="btg1"/>
    <property type="match status" value="1"/>
</dbReference>
<dbReference type="Gene3D" id="3.90.640.90">
    <property type="entry name" value="Anti-proliferative protein, N-terminal domain"/>
    <property type="match status" value="1"/>
</dbReference>
<feature type="region of interest" description="Disordered" evidence="2">
    <location>
        <begin position="216"/>
        <end position="245"/>
    </location>
</feature>
<dbReference type="Pfam" id="PF07742">
    <property type="entry name" value="BTG"/>
    <property type="match status" value="1"/>
</dbReference>
<organism evidence="4">
    <name type="scientific">Cacopsylla melanoneura</name>
    <dbReference type="NCBI Taxonomy" id="428564"/>
    <lineage>
        <taxon>Eukaryota</taxon>
        <taxon>Metazoa</taxon>
        <taxon>Ecdysozoa</taxon>
        <taxon>Arthropoda</taxon>
        <taxon>Hexapoda</taxon>
        <taxon>Insecta</taxon>
        <taxon>Pterygota</taxon>
        <taxon>Neoptera</taxon>
        <taxon>Paraneoptera</taxon>
        <taxon>Hemiptera</taxon>
        <taxon>Sternorrhyncha</taxon>
        <taxon>Psylloidea</taxon>
        <taxon>Psyllidae</taxon>
        <taxon>Psyllinae</taxon>
        <taxon>Cacopsylla</taxon>
    </lineage>
</organism>
<comment type="similarity">
    <text evidence="1">Belongs to the BTG family.</text>
</comment>
<feature type="compositionally biased region" description="Low complexity" evidence="2">
    <location>
        <begin position="192"/>
        <end position="203"/>
    </location>
</feature>
<dbReference type="PANTHER" id="PTHR22978:SF44">
    <property type="entry name" value="PROTEIN BTG3-LIKE PROTEIN"/>
    <property type="match status" value="1"/>
</dbReference>
<dbReference type="InterPro" id="IPR036054">
    <property type="entry name" value="BTG-like_sf"/>
</dbReference>
<dbReference type="FunFam" id="3.90.640.90:FF:000002">
    <property type="entry name" value="BTG anti-proliferation factor 4"/>
    <property type="match status" value="1"/>
</dbReference>
<feature type="domain" description="Anti-proliferative protein" evidence="3">
    <location>
        <begin position="92"/>
        <end position="111"/>
    </location>
</feature>
<evidence type="ECO:0000259" key="3">
    <source>
        <dbReference type="PROSITE" id="PS01203"/>
    </source>
</evidence>
<reference evidence="4" key="1">
    <citation type="submission" date="2021-05" db="EMBL/GenBank/DDBJ databases">
        <authorList>
            <person name="Alioto T."/>
            <person name="Alioto T."/>
            <person name="Gomez Garrido J."/>
        </authorList>
    </citation>
    <scope>NUCLEOTIDE SEQUENCE</scope>
</reference>
<dbReference type="GO" id="GO:0005634">
    <property type="term" value="C:nucleus"/>
    <property type="evidence" value="ECO:0007669"/>
    <property type="project" value="TreeGrafter"/>
</dbReference>
<feature type="region of interest" description="Disordered" evidence="2">
    <location>
        <begin position="263"/>
        <end position="284"/>
    </location>
</feature>
<dbReference type="GO" id="GO:0005737">
    <property type="term" value="C:cytoplasm"/>
    <property type="evidence" value="ECO:0007669"/>
    <property type="project" value="TreeGrafter"/>
</dbReference>
<dbReference type="SUPFAM" id="SSF160696">
    <property type="entry name" value="BTG domain-like"/>
    <property type="match status" value="1"/>
</dbReference>
<feature type="region of interest" description="Disordered" evidence="2">
    <location>
        <begin position="147"/>
        <end position="203"/>
    </location>
</feature>
<feature type="compositionally biased region" description="Polar residues" evidence="2">
    <location>
        <begin position="230"/>
        <end position="245"/>
    </location>
</feature>
<name>A0A8D8V1M4_9HEMI</name>
<proteinExistence type="inferred from homology"/>
<protein>
    <submittedName>
        <fullName evidence="4">Protein BTG4</fullName>
    </submittedName>
</protein>
<dbReference type="AlphaFoldDB" id="A0A8D8V1M4"/>
<dbReference type="PROSITE" id="PS01203">
    <property type="entry name" value="BTG_2"/>
    <property type="match status" value="1"/>
</dbReference>
<sequence length="316" mass="36039">MQDQISAAVLFLAKLIERSNTNCATFNADQLEMFKTKLAELLNDRFANHWFPEAPNRGQGYRCIRLNKNVKKDQILEHAAKASGMSYEDMRLPVELTLWVDPHEVCCRFGESKGSYCTLASFNDKENQEIFISDELFNRAANFHTNGGSYPYNNGGRRHQTGGQAYHRNRKTSEHSSGSSSDEKMNSPLKQRPIQSNNINSPNSRRQLTAANIKNQKSPNLNQSHHKSKMSLNNVSPPQNQQYHNQSMGQSWFNMAPPQQPWMPTSMSTSPPSSTSHGQYSSMRQTKWMPPAVNYYSQSTNYTNRTNYFNKPTVKV</sequence>
<evidence type="ECO:0000313" key="4">
    <source>
        <dbReference type="EMBL" id="CAG6713621.1"/>
    </source>
</evidence>
<dbReference type="PANTHER" id="PTHR22978">
    <property type="entry name" value="B-CELL TRANSLOCATION GENE"/>
    <property type="match status" value="1"/>
</dbReference>
<dbReference type="EMBL" id="HBUF01350794">
    <property type="protein sequence ID" value="CAG6713621.1"/>
    <property type="molecule type" value="Transcribed_RNA"/>
</dbReference>
<evidence type="ECO:0000256" key="1">
    <source>
        <dbReference type="ARBA" id="ARBA00007989"/>
    </source>
</evidence>
<dbReference type="InterPro" id="IPR002087">
    <property type="entry name" value="Anti_prolifrtn"/>
</dbReference>